<evidence type="ECO:0000256" key="1">
    <source>
        <dbReference type="SAM" id="Phobius"/>
    </source>
</evidence>
<name>A0ABW0SB45_9RHOB</name>
<gene>
    <name evidence="2" type="ORF">ACFPOC_06600</name>
</gene>
<feature type="transmembrane region" description="Helical" evidence="1">
    <location>
        <begin position="167"/>
        <end position="190"/>
    </location>
</feature>
<feature type="transmembrane region" description="Helical" evidence="1">
    <location>
        <begin position="60"/>
        <end position="81"/>
    </location>
</feature>
<feature type="transmembrane region" description="Helical" evidence="1">
    <location>
        <begin position="93"/>
        <end position="114"/>
    </location>
</feature>
<feature type="transmembrane region" description="Helical" evidence="1">
    <location>
        <begin position="16"/>
        <end position="40"/>
    </location>
</feature>
<evidence type="ECO:0000313" key="2">
    <source>
        <dbReference type="EMBL" id="MFC5566089.1"/>
    </source>
</evidence>
<keyword evidence="1" id="KW-1133">Transmembrane helix</keyword>
<proteinExistence type="predicted"/>
<protein>
    <recommendedName>
        <fullName evidence="4">DUF998 domain-containing protein</fullName>
    </recommendedName>
</protein>
<feature type="transmembrane region" description="Helical" evidence="1">
    <location>
        <begin position="134"/>
        <end position="155"/>
    </location>
</feature>
<keyword evidence="1" id="KW-0812">Transmembrane</keyword>
<dbReference type="Proteomes" id="UP001596056">
    <property type="component" value="Unassembled WGS sequence"/>
</dbReference>
<accession>A0ABW0SB45</accession>
<evidence type="ECO:0000313" key="3">
    <source>
        <dbReference type="Proteomes" id="UP001596056"/>
    </source>
</evidence>
<sequence>MTQPGFASHLAGARRIVWGASAAVIAVGAIHALLVGFGGLDPDADGMKYLDLDDEQTLVSFYSTGLMLLGSLAALALGLAARAAARSAASAQAPYWLLLAAMMAFMALDESVSLHEHSSYSVRAAGLAPDIFAWGSWVVIGIPVVLAVGLAFLRFLWMLDRGTAARLVLAGAIFVGGSIGMEIVSSVLVFNEASPGFYRIATIFEEGGEILGVTLFVATLLGLLRVTVRASLPEAAARAPLGQPAE</sequence>
<evidence type="ECO:0008006" key="4">
    <source>
        <dbReference type="Google" id="ProtNLM"/>
    </source>
</evidence>
<feature type="transmembrane region" description="Helical" evidence="1">
    <location>
        <begin position="210"/>
        <end position="228"/>
    </location>
</feature>
<reference evidence="3" key="1">
    <citation type="journal article" date="2019" name="Int. J. Syst. Evol. Microbiol.">
        <title>The Global Catalogue of Microorganisms (GCM) 10K type strain sequencing project: providing services to taxonomists for standard genome sequencing and annotation.</title>
        <authorList>
            <consortium name="The Broad Institute Genomics Platform"/>
            <consortium name="The Broad Institute Genome Sequencing Center for Infectious Disease"/>
            <person name="Wu L."/>
            <person name="Ma J."/>
        </authorList>
    </citation>
    <scope>NUCLEOTIDE SEQUENCE [LARGE SCALE GENOMIC DNA]</scope>
    <source>
        <strain evidence="3">KACC 11588</strain>
    </source>
</reference>
<dbReference type="EMBL" id="JBHSNA010000004">
    <property type="protein sequence ID" value="MFC5566089.1"/>
    <property type="molecule type" value="Genomic_DNA"/>
</dbReference>
<dbReference type="RefSeq" id="WP_209838941.1">
    <property type="nucleotide sequence ID" value="NZ_JAGGJP010000004.1"/>
</dbReference>
<keyword evidence="1" id="KW-0472">Membrane</keyword>
<organism evidence="2 3">
    <name type="scientific">Rubellimicrobium aerolatum</name>
    <dbReference type="NCBI Taxonomy" id="490979"/>
    <lineage>
        <taxon>Bacteria</taxon>
        <taxon>Pseudomonadati</taxon>
        <taxon>Pseudomonadota</taxon>
        <taxon>Alphaproteobacteria</taxon>
        <taxon>Rhodobacterales</taxon>
        <taxon>Roseobacteraceae</taxon>
        <taxon>Rubellimicrobium</taxon>
    </lineage>
</organism>
<keyword evidence="3" id="KW-1185">Reference proteome</keyword>
<comment type="caution">
    <text evidence="2">The sequence shown here is derived from an EMBL/GenBank/DDBJ whole genome shotgun (WGS) entry which is preliminary data.</text>
</comment>